<dbReference type="GO" id="GO:0005576">
    <property type="term" value="C:extracellular region"/>
    <property type="evidence" value="ECO:0007669"/>
    <property type="project" value="TreeGrafter"/>
</dbReference>
<dbReference type="OrthoDB" id="3847604at2"/>
<evidence type="ECO:0000256" key="2">
    <source>
        <dbReference type="SAM" id="Phobius"/>
    </source>
</evidence>
<dbReference type="AlphaFoldDB" id="A0A558AQK5"/>
<keyword evidence="4" id="KW-1185">Reference proteome</keyword>
<sequence length="478" mass="49472">MASKRDQLQAYQFLIQRAISALVTRETDPEQPPFRRPGGAAFASIALAIVSLACVGVYGMIVPGGNTSWRNQSAVIVEKESGTRYVYQNGRLYPVANYASALLVLGSHAATEAVSANSLAGVPRGPRIGIPDAPDALPGEDRLLTGSWSLCSAPASDAAGSKIDESVLLAGAEPAGGLALGDQALLVELVSNGDRYMIWRGHRHRIYDYGTVGTGLALTAEPWARVDQAWLDVLPQGAPIGPVAVAGAGEPSTAVPGRTDLRTGSLLVVQTSGGGQQYYLAEHDALRPISELQYEIELADAQLARAAYPGGEPRAIRLAPVEAATARQLDPVAATADAAPATRPSIVRLADQEATVCAGFAPGANAPKLTVNPALPPANRLMATTGRSATGTPLADLVYVPPGSAVLVEAMPSAQAPAGTLTLVTDQGRRYPLATPDVEKVLGYSSATPVRLPGGLVARLPEGPSLDPTAAMRPTLEG</sequence>
<dbReference type="PANTHER" id="PTHR40765:SF2">
    <property type="entry name" value="ESX-2 SECRETION SYSTEM ATPASE ECCB2"/>
    <property type="match status" value="1"/>
</dbReference>
<evidence type="ECO:0000313" key="4">
    <source>
        <dbReference type="Proteomes" id="UP000320011"/>
    </source>
</evidence>
<feature type="transmembrane region" description="Helical" evidence="2">
    <location>
        <begin position="40"/>
        <end position="61"/>
    </location>
</feature>
<evidence type="ECO:0000313" key="3">
    <source>
        <dbReference type="EMBL" id="TVT26554.1"/>
    </source>
</evidence>
<dbReference type="Proteomes" id="UP000320011">
    <property type="component" value="Unassembled WGS sequence"/>
</dbReference>
<comment type="caution">
    <text evidence="3">The sequence shown here is derived from an EMBL/GenBank/DDBJ whole genome shotgun (WGS) entry which is preliminary data.</text>
</comment>
<protein>
    <submittedName>
        <fullName evidence="3">Type VII secretion protein EccB</fullName>
    </submittedName>
</protein>
<reference evidence="3 4" key="2">
    <citation type="submission" date="2019-08" db="EMBL/GenBank/DDBJ databases">
        <title>Amycolatopsis acidicola sp. nov., isolated from peat swamp forest soil.</title>
        <authorList>
            <person name="Srisuk N."/>
        </authorList>
    </citation>
    <scope>NUCLEOTIDE SEQUENCE [LARGE SCALE GENOMIC DNA]</scope>
    <source>
        <strain evidence="3 4">TBRC 6029</strain>
    </source>
</reference>
<feature type="region of interest" description="Disordered" evidence="1">
    <location>
        <begin position="459"/>
        <end position="478"/>
    </location>
</feature>
<dbReference type="Pfam" id="PF05108">
    <property type="entry name" value="T7SS_ESX1_EccB"/>
    <property type="match status" value="1"/>
</dbReference>
<name>A0A558AQK5_9PSEU</name>
<dbReference type="Gene3D" id="3.30.2390.20">
    <property type="entry name" value="Type VII secretion system EccB, repeat 1 domain"/>
    <property type="match status" value="1"/>
</dbReference>
<dbReference type="NCBIfam" id="TIGR03919">
    <property type="entry name" value="T7SS_EccB"/>
    <property type="match status" value="1"/>
</dbReference>
<evidence type="ECO:0000256" key="1">
    <source>
        <dbReference type="SAM" id="MobiDB-lite"/>
    </source>
</evidence>
<organism evidence="3 4">
    <name type="scientific">Amycolatopsis rhizosphaerae</name>
    <dbReference type="NCBI Taxonomy" id="2053003"/>
    <lineage>
        <taxon>Bacteria</taxon>
        <taxon>Bacillati</taxon>
        <taxon>Actinomycetota</taxon>
        <taxon>Actinomycetes</taxon>
        <taxon>Pseudonocardiales</taxon>
        <taxon>Pseudonocardiaceae</taxon>
        <taxon>Amycolatopsis</taxon>
    </lineage>
</organism>
<proteinExistence type="predicted"/>
<keyword evidence="2" id="KW-1133">Transmembrane helix</keyword>
<reference evidence="3 4" key="1">
    <citation type="submission" date="2019-07" db="EMBL/GenBank/DDBJ databases">
        <authorList>
            <person name="Duangmal K."/>
            <person name="Teo W.F.A."/>
        </authorList>
    </citation>
    <scope>NUCLEOTIDE SEQUENCE [LARGE SCALE GENOMIC DNA]</scope>
    <source>
        <strain evidence="3 4">TBRC 6029</strain>
    </source>
</reference>
<gene>
    <name evidence="3" type="primary">eccB</name>
    <name evidence="3" type="ORF">FNH05_31285</name>
</gene>
<accession>A0A558AQK5</accession>
<keyword evidence="2" id="KW-0812">Transmembrane</keyword>
<keyword evidence="2" id="KW-0472">Membrane</keyword>
<dbReference type="EMBL" id="VJWX01000486">
    <property type="protein sequence ID" value="TVT26554.1"/>
    <property type="molecule type" value="Genomic_DNA"/>
</dbReference>
<dbReference type="InterPro" id="IPR007795">
    <property type="entry name" value="T7SS_EccB"/>
</dbReference>
<dbReference type="RefSeq" id="WP_144592454.1">
    <property type="nucleotide sequence ID" value="NZ_VJWX01000486.1"/>
</dbReference>
<dbReference type="PANTHER" id="PTHR40765">
    <property type="entry name" value="ESX-2 SECRETION SYSTEM ATPASE ECCB2"/>
    <property type="match status" value="1"/>
</dbReference>
<dbReference type="InterPro" id="IPR044857">
    <property type="entry name" value="T7SS_EccB_R1"/>
</dbReference>